<evidence type="ECO:0000256" key="2">
    <source>
        <dbReference type="ARBA" id="ARBA00013014"/>
    </source>
</evidence>
<dbReference type="InterPro" id="IPR013332">
    <property type="entry name" value="KPR_N"/>
</dbReference>
<dbReference type="GO" id="GO:0050661">
    <property type="term" value="F:NADP binding"/>
    <property type="evidence" value="ECO:0007669"/>
    <property type="project" value="TreeGrafter"/>
</dbReference>
<evidence type="ECO:0000256" key="3">
    <source>
        <dbReference type="ARBA" id="ARBA00022857"/>
    </source>
</evidence>
<sequence length="375" mass="40996">MLTRIHVLGVGSIGTLLSHHLRLNNPSLPLTLLVRKPHLYPPTLSVTRDGLTATSTNYTYEPSSLTSTSTPISSLIVCLKTTSTLDALRPLTPLLGPGSVVTLLQNGMGVYEELCTNLWPDKKTRPYFILGTTPHGVTPIEGRGKGEIRHNTPGGEGDVKWGICPDPRNTIDFEKDWLFPPSSTRSTSTSLTVPPVPKERPDLISIRDTLHALLSISDLSPSLQTYKSLQRALYLKLVVNAVINPLTAILGHGNLLNGTLASISPFGPNLVDQITEESSRVLIAHIMATHTNDEERDHLLEQFNYDRLRELVGGVIHSAGKNTSSMAVDVREGRTTEVDYINGYIVKLGREVGIETPCNSMLVDMVKFITASKQI</sequence>
<feature type="domain" description="Ketopantoate reductase N-terminal" evidence="6">
    <location>
        <begin position="5"/>
        <end position="154"/>
    </location>
</feature>
<dbReference type="NCBIfam" id="TIGR00745">
    <property type="entry name" value="apbA_panE"/>
    <property type="match status" value="1"/>
</dbReference>
<dbReference type="EC" id="1.1.1.169" evidence="2"/>
<comment type="similarity">
    <text evidence="1">Belongs to the ketopantoate reductase family.</text>
</comment>
<dbReference type="EMBL" id="CP144060">
    <property type="protein sequence ID" value="WWD21156.1"/>
    <property type="molecule type" value="Genomic_DNA"/>
</dbReference>
<dbReference type="OrthoDB" id="73846at2759"/>
<keyword evidence="3" id="KW-0521">NADP</keyword>
<dbReference type="SUPFAM" id="SSF48179">
    <property type="entry name" value="6-phosphogluconate dehydrogenase C-terminal domain-like"/>
    <property type="match status" value="1"/>
</dbReference>
<keyword evidence="9" id="KW-1185">Reference proteome</keyword>
<dbReference type="KEGG" id="ksn:43587655"/>
<evidence type="ECO:0000259" key="7">
    <source>
        <dbReference type="Pfam" id="PF08546"/>
    </source>
</evidence>
<evidence type="ECO:0000259" key="6">
    <source>
        <dbReference type="Pfam" id="PF02558"/>
    </source>
</evidence>
<name>A0A5M6C410_9TREE</name>
<evidence type="ECO:0000256" key="4">
    <source>
        <dbReference type="ARBA" id="ARBA00023002"/>
    </source>
</evidence>
<dbReference type="Proteomes" id="UP000322225">
    <property type="component" value="Chromosome 10"/>
</dbReference>
<dbReference type="InterPro" id="IPR003710">
    <property type="entry name" value="ApbA"/>
</dbReference>
<reference evidence="8" key="1">
    <citation type="submission" date="2017-08" db="EMBL/GenBank/DDBJ databases">
        <authorList>
            <person name="Cuomo C."/>
            <person name="Billmyre B."/>
            <person name="Heitman J."/>
        </authorList>
    </citation>
    <scope>NUCLEOTIDE SEQUENCE</scope>
    <source>
        <strain evidence="8">CBS 12478</strain>
    </source>
</reference>
<dbReference type="SUPFAM" id="SSF51735">
    <property type="entry name" value="NAD(P)-binding Rossmann-fold domains"/>
    <property type="match status" value="1"/>
</dbReference>
<feature type="domain" description="Ketopantoate reductase C-terminal" evidence="7">
    <location>
        <begin position="229"/>
        <end position="369"/>
    </location>
</feature>
<gene>
    <name evidence="8" type="ORF">CI109_105639</name>
</gene>
<reference evidence="8" key="2">
    <citation type="submission" date="2024-01" db="EMBL/GenBank/DDBJ databases">
        <title>Comparative genomics of Cryptococcus and Kwoniella reveals pathogenesis evolution and contrasting modes of karyotype evolution via chromosome fusion or intercentromeric recombination.</title>
        <authorList>
            <person name="Coelho M.A."/>
            <person name="David-Palma M."/>
            <person name="Shea T."/>
            <person name="Bowers K."/>
            <person name="McGinley-Smith S."/>
            <person name="Mohammad A.W."/>
            <person name="Gnirke A."/>
            <person name="Yurkov A.M."/>
            <person name="Nowrousian M."/>
            <person name="Sun S."/>
            <person name="Cuomo C.A."/>
            <person name="Heitman J."/>
        </authorList>
    </citation>
    <scope>NUCLEOTIDE SEQUENCE</scope>
    <source>
        <strain evidence="8">CBS 12478</strain>
    </source>
</reference>
<dbReference type="Pfam" id="PF08546">
    <property type="entry name" value="ApbA_C"/>
    <property type="match status" value="1"/>
</dbReference>
<dbReference type="PANTHER" id="PTHR43765">
    <property type="entry name" value="2-DEHYDROPANTOATE 2-REDUCTASE-RELATED"/>
    <property type="match status" value="1"/>
</dbReference>
<dbReference type="InterPro" id="IPR013328">
    <property type="entry name" value="6PGD_dom2"/>
</dbReference>
<dbReference type="InterPro" id="IPR008927">
    <property type="entry name" value="6-PGluconate_DH-like_C_sf"/>
</dbReference>
<protein>
    <recommendedName>
        <fullName evidence="2">2-dehydropantoate 2-reductase</fullName>
        <ecNumber evidence="2">1.1.1.169</ecNumber>
    </recommendedName>
    <alternativeName>
        <fullName evidence="5">Ketopantoate reductase</fullName>
    </alternativeName>
</protein>
<evidence type="ECO:0000256" key="5">
    <source>
        <dbReference type="ARBA" id="ARBA00032024"/>
    </source>
</evidence>
<evidence type="ECO:0000313" key="8">
    <source>
        <dbReference type="EMBL" id="WWD21156.1"/>
    </source>
</evidence>
<dbReference type="GO" id="GO:0005739">
    <property type="term" value="C:mitochondrion"/>
    <property type="evidence" value="ECO:0007669"/>
    <property type="project" value="TreeGrafter"/>
</dbReference>
<dbReference type="InterPro" id="IPR050838">
    <property type="entry name" value="Ketopantoate_reductase"/>
</dbReference>
<dbReference type="Gene3D" id="1.10.1040.10">
    <property type="entry name" value="N-(1-d-carboxylethyl)-l-norvaline Dehydrogenase, domain 2"/>
    <property type="match status" value="1"/>
</dbReference>
<proteinExistence type="inferred from homology"/>
<dbReference type="PANTHER" id="PTHR43765:SF2">
    <property type="entry name" value="2-DEHYDROPANTOATE 2-REDUCTASE"/>
    <property type="match status" value="1"/>
</dbReference>
<dbReference type="InterPro" id="IPR036291">
    <property type="entry name" value="NAD(P)-bd_dom_sf"/>
</dbReference>
<organism evidence="8 9">
    <name type="scientific">Kwoniella shandongensis</name>
    <dbReference type="NCBI Taxonomy" id="1734106"/>
    <lineage>
        <taxon>Eukaryota</taxon>
        <taxon>Fungi</taxon>
        <taxon>Dikarya</taxon>
        <taxon>Basidiomycota</taxon>
        <taxon>Agaricomycotina</taxon>
        <taxon>Tremellomycetes</taxon>
        <taxon>Tremellales</taxon>
        <taxon>Cryptococcaceae</taxon>
        <taxon>Kwoniella</taxon>
    </lineage>
</organism>
<dbReference type="RefSeq" id="XP_031862388.1">
    <property type="nucleotide sequence ID" value="XM_032003530.1"/>
</dbReference>
<evidence type="ECO:0000256" key="1">
    <source>
        <dbReference type="ARBA" id="ARBA00007870"/>
    </source>
</evidence>
<keyword evidence="4" id="KW-0560">Oxidoreductase</keyword>
<dbReference type="GO" id="GO:0008677">
    <property type="term" value="F:2-dehydropantoate 2-reductase activity"/>
    <property type="evidence" value="ECO:0007669"/>
    <property type="project" value="UniProtKB-EC"/>
</dbReference>
<dbReference type="Gene3D" id="3.40.50.720">
    <property type="entry name" value="NAD(P)-binding Rossmann-like Domain"/>
    <property type="match status" value="1"/>
</dbReference>
<dbReference type="GeneID" id="43587655"/>
<dbReference type="InterPro" id="IPR013752">
    <property type="entry name" value="KPA_reductase"/>
</dbReference>
<evidence type="ECO:0000313" key="9">
    <source>
        <dbReference type="Proteomes" id="UP000322225"/>
    </source>
</evidence>
<dbReference type="AlphaFoldDB" id="A0A5M6C410"/>
<dbReference type="GO" id="GO:0015940">
    <property type="term" value="P:pantothenate biosynthetic process"/>
    <property type="evidence" value="ECO:0007669"/>
    <property type="project" value="InterPro"/>
</dbReference>
<dbReference type="Pfam" id="PF02558">
    <property type="entry name" value="ApbA"/>
    <property type="match status" value="1"/>
</dbReference>
<accession>A0A5M6C410</accession>